<keyword evidence="7 9" id="KW-1133">Transmembrane helix</keyword>
<dbReference type="SMART" id="SM00382">
    <property type="entry name" value="AAA"/>
    <property type="match status" value="1"/>
</dbReference>
<keyword evidence="4 9" id="KW-0812">Transmembrane</keyword>
<evidence type="ECO:0000256" key="7">
    <source>
        <dbReference type="ARBA" id="ARBA00022989"/>
    </source>
</evidence>
<dbReference type="GO" id="GO:0005524">
    <property type="term" value="F:ATP binding"/>
    <property type="evidence" value="ECO:0007669"/>
    <property type="project" value="UniProtKB-KW"/>
</dbReference>
<dbReference type="InterPro" id="IPR011527">
    <property type="entry name" value="ABC1_TM_dom"/>
</dbReference>
<dbReference type="OrthoDB" id="9762778at2"/>
<dbReference type="PROSITE" id="PS50893">
    <property type="entry name" value="ABC_TRANSPORTER_2"/>
    <property type="match status" value="1"/>
</dbReference>
<dbReference type="InterPro" id="IPR027417">
    <property type="entry name" value="P-loop_NTPase"/>
</dbReference>
<comment type="subcellular location">
    <subcellularLocation>
        <location evidence="1">Cell membrane</location>
        <topology evidence="1">Multi-pass membrane protein</topology>
    </subcellularLocation>
</comment>
<evidence type="ECO:0000256" key="2">
    <source>
        <dbReference type="ARBA" id="ARBA00022448"/>
    </source>
</evidence>
<keyword evidence="3" id="KW-1003">Cell membrane</keyword>
<comment type="caution">
    <text evidence="12">The sequence shown here is derived from an EMBL/GenBank/DDBJ whole genome shotgun (WGS) entry which is preliminary data.</text>
</comment>
<dbReference type="FunFam" id="3.40.50.300:FF:000854">
    <property type="entry name" value="Multidrug ABC transporter ATP-binding protein"/>
    <property type="match status" value="1"/>
</dbReference>
<feature type="domain" description="ABC transmembrane type-1" evidence="11">
    <location>
        <begin position="24"/>
        <end position="266"/>
    </location>
</feature>
<evidence type="ECO:0000256" key="1">
    <source>
        <dbReference type="ARBA" id="ARBA00004651"/>
    </source>
</evidence>
<dbReference type="Gene3D" id="1.20.1560.10">
    <property type="entry name" value="ABC transporter type 1, transmembrane domain"/>
    <property type="match status" value="1"/>
</dbReference>
<dbReference type="SUPFAM" id="SSF52540">
    <property type="entry name" value="P-loop containing nucleoside triphosphate hydrolases"/>
    <property type="match status" value="1"/>
</dbReference>
<accession>A0A2I1I562</accession>
<keyword evidence="6 12" id="KW-0067">ATP-binding</keyword>
<feature type="transmembrane region" description="Helical" evidence="9">
    <location>
        <begin position="160"/>
        <end position="182"/>
    </location>
</feature>
<name>A0A2I1I562_9ACTO</name>
<evidence type="ECO:0000256" key="3">
    <source>
        <dbReference type="ARBA" id="ARBA00022475"/>
    </source>
</evidence>
<dbReference type="SUPFAM" id="SSF90123">
    <property type="entry name" value="ABC transporter transmembrane region"/>
    <property type="match status" value="1"/>
</dbReference>
<evidence type="ECO:0000256" key="4">
    <source>
        <dbReference type="ARBA" id="ARBA00022692"/>
    </source>
</evidence>
<evidence type="ECO:0000256" key="5">
    <source>
        <dbReference type="ARBA" id="ARBA00022741"/>
    </source>
</evidence>
<feature type="domain" description="ABC transporter" evidence="10">
    <location>
        <begin position="337"/>
        <end position="570"/>
    </location>
</feature>
<gene>
    <name evidence="12" type="ORF">CYJ25_05665</name>
</gene>
<proteinExistence type="predicted"/>
<dbReference type="AlphaFoldDB" id="A0A2I1I562"/>
<evidence type="ECO:0000259" key="11">
    <source>
        <dbReference type="PROSITE" id="PS50929"/>
    </source>
</evidence>
<protein>
    <submittedName>
        <fullName evidence="12">ABC transporter ATP-binding protein</fullName>
    </submittedName>
</protein>
<dbReference type="GO" id="GO:0005886">
    <property type="term" value="C:plasma membrane"/>
    <property type="evidence" value="ECO:0007669"/>
    <property type="project" value="UniProtKB-SubCell"/>
</dbReference>
<keyword evidence="5" id="KW-0547">Nucleotide-binding</keyword>
<evidence type="ECO:0000259" key="10">
    <source>
        <dbReference type="PROSITE" id="PS50893"/>
    </source>
</evidence>
<evidence type="ECO:0000256" key="9">
    <source>
        <dbReference type="SAM" id="Phobius"/>
    </source>
</evidence>
<dbReference type="InterPro" id="IPR039421">
    <property type="entry name" value="Type_1_exporter"/>
</dbReference>
<dbReference type="Pfam" id="PF00005">
    <property type="entry name" value="ABC_tran"/>
    <property type="match status" value="1"/>
</dbReference>
<dbReference type="EMBL" id="PKKJ01000005">
    <property type="protein sequence ID" value="PKY66239.1"/>
    <property type="molecule type" value="Genomic_DNA"/>
</dbReference>
<evidence type="ECO:0000313" key="12">
    <source>
        <dbReference type="EMBL" id="PKY66239.1"/>
    </source>
</evidence>
<dbReference type="InterPro" id="IPR003439">
    <property type="entry name" value="ABC_transporter-like_ATP-bd"/>
</dbReference>
<dbReference type="GO" id="GO:0016887">
    <property type="term" value="F:ATP hydrolysis activity"/>
    <property type="evidence" value="ECO:0007669"/>
    <property type="project" value="InterPro"/>
</dbReference>
<feature type="transmembrane region" description="Helical" evidence="9">
    <location>
        <begin position="251"/>
        <end position="269"/>
    </location>
</feature>
<reference evidence="12 13" key="1">
    <citation type="submission" date="2017-12" db="EMBL/GenBank/DDBJ databases">
        <title>Phylogenetic diversity of female urinary microbiome.</title>
        <authorList>
            <person name="Thomas-White K."/>
            <person name="Wolfe A.J."/>
        </authorList>
    </citation>
    <scope>NUCLEOTIDE SEQUENCE [LARGE SCALE GENOMIC DNA]</scope>
    <source>
        <strain evidence="12 13">UMB0250</strain>
    </source>
</reference>
<dbReference type="Proteomes" id="UP000234545">
    <property type="component" value="Unassembled WGS sequence"/>
</dbReference>
<dbReference type="Pfam" id="PF00664">
    <property type="entry name" value="ABC_membrane"/>
    <property type="match status" value="1"/>
</dbReference>
<dbReference type="GO" id="GO:0034040">
    <property type="term" value="F:ATPase-coupled lipid transmembrane transporter activity"/>
    <property type="evidence" value="ECO:0007669"/>
    <property type="project" value="TreeGrafter"/>
</dbReference>
<feature type="transmembrane region" description="Helical" evidence="9">
    <location>
        <begin position="33"/>
        <end position="55"/>
    </location>
</feature>
<feature type="transmembrane region" description="Helical" evidence="9">
    <location>
        <begin position="133"/>
        <end position="154"/>
    </location>
</feature>
<dbReference type="Gene3D" id="3.40.50.300">
    <property type="entry name" value="P-loop containing nucleotide triphosphate hydrolases"/>
    <property type="match status" value="1"/>
</dbReference>
<dbReference type="InterPro" id="IPR003593">
    <property type="entry name" value="AAA+_ATPase"/>
</dbReference>
<sequence length="572" mass="61594">MESQPSVLQLVKWLTSHTRDVHKPLYVSTLFRLVNLSMDIVLFALGAAGVVAVVTGNGKCATILFWLVGVALIKASAYYCEQFTGHYVAFKALELLRTMVFSQLWPKAPGIVLRSKSGDVLASLTRDVDRIEVVYAHTFAPLVSAVIVPPAFLIGAGIVWGWQIVAVPALCILIALAVVPFLGTRRSLEATKQTLELRRHLAQHVTDSVFGAEEVLGYGHVNERLEEMDVIGSRISSFASVAKRGNALRRALNAALTLVSALAIAWSAMNAGYSPVIVAMATAGTLRLFEGPRGVEDATGYLDHSLSAARRLWEMCHAPANVDDGDDELTLDHAPTLTFENVTYTYPSASDPALKDVTISVKGGGHVVLAGPSGSGKSTAMTMVLRYDNPDSGRVLIDGVDISTFTLDSLRHSAVAVSQKNQLLNTTIRDNVTLGAPNASDEQVWRALELACVADEVRAMPQGLCTRVAQGGSALSGGQVQRLSLARALVMNPKILILDEATAQLNSELEAQIRHNLDNLDMTIIEVTHRLELIDGADQIVLLDRGRIVGAESPATIRSEGSSLEEFFTRNV</sequence>
<keyword evidence="8 9" id="KW-0472">Membrane</keyword>
<evidence type="ECO:0000256" key="6">
    <source>
        <dbReference type="ARBA" id="ARBA00022840"/>
    </source>
</evidence>
<dbReference type="RefSeq" id="WP_101628218.1">
    <property type="nucleotide sequence ID" value="NZ_PKKJ01000005.1"/>
</dbReference>
<evidence type="ECO:0000313" key="13">
    <source>
        <dbReference type="Proteomes" id="UP000234545"/>
    </source>
</evidence>
<dbReference type="PANTHER" id="PTHR24221:SF653">
    <property type="entry name" value="TRANSPORT ATP-BINDING PROTEIN CYDC"/>
    <property type="match status" value="1"/>
</dbReference>
<organism evidence="12 13">
    <name type="scientific">Schaalia turicensis</name>
    <dbReference type="NCBI Taxonomy" id="131111"/>
    <lineage>
        <taxon>Bacteria</taxon>
        <taxon>Bacillati</taxon>
        <taxon>Actinomycetota</taxon>
        <taxon>Actinomycetes</taxon>
        <taxon>Actinomycetales</taxon>
        <taxon>Actinomycetaceae</taxon>
        <taxon>Schaalia</taxon>
    </lineage>
</organism>
<keyword evidence="2" id="KW-0813">Transport</keyword>
<dbReference type="PROSITE" id="PS50929">
    <property type="entry name" value="ABC_TM1F"/>
    <property type="match status" value="1"/>
</dbReference>
<dbReference type="InterPro" id="IPR036640">
    <property type="entry name" value="ABC1_TM_sf"/>
</dbReference>
<dbReference type="PANTHER" id="PTHR24221">
    <property type="entry name" value="ATP-BINDING CASSETTE SUB-FAMILY B"/>
    <property type="match status" value="1"/>
</dbReference>
<evidence type="ECO:0000256" key="8">
    <source>
        <dbReference type="ARBA" id="ARBA00023136"/>
    </source>
</evidence>
<dbReference type="GO" id="GO:0140359">
    <property type="term" value="F:ABC-type transporter activity"/>
    <property type="evidence" value="ECO:0007669"/>
    <property type="project" value="InterPro"/>
</dbReference>